<dbReference type="Gene3D" id="2.60.40.10">
    <property type="entry name" value="Immunoglobulins"/>
    <property type="match status" value="1"/>
</dbReference>
<dbReference type="InterPro" id="IPR036116">
    <property type="entry name" value="FN3_sf"/>
</dbReference>
<protein>
    <recommendedName>
        <fullName evidence="2">Fibronectin type-III domain-containing protein</fullName>
    </recommendedName>
</protein>
<proteinExistence type="predicted"/>
<feature type="domain" description="Fibronectin type-III" evidence="2">
    <location>
        <begin position="30"/>
        <end position="117"/>
    </location>
</feature>
<dbReference type="EMBL" id="REFC01000014">
    <property type="protein sequence ID" value="RMA57808.1"/>
    <property type="molecule type" value="Genomic_DNA"/>
</dbReference>
<dbReference type="SUPFAM" id="SSF52058">
    <property type="entry name" value="L domain-like"/>
    <property type="match status" value="1"/>
</dbReference>
<dbReference type="PROSITE" id="PS51257">
    <property type="entry name" value="PROKAR_LIPOPROTEIN"/>
    <property type="match status" value="1"/>
</dbReference>
<dbReference type="InterPro" id="IPR003961">
    <property type="entry name" value="FN3_dom"/>
</dbReference>
<evidence type="ECO:0000313" key="3">
    <source>
        <dbReference type="EMBL" id="RMA57808.1"/>
    </source>
</evidence>
<dbReference type="Proteomes" id="UP000271339">
    <property type="component" value="Unassembled WGS sequence"/>
</dbReference>
<evidence type="ECO:0000256" key="1">
    <source>
        <dbReference type="SAM" id="SignalP"/>
    </source>
</evidence>
<dbReference type="Pfam" id="PF00041">
    <property type="entry name" value="fn3"/>
    <property type="match status" value="1"/>
</dbReference>
<dbReference type="RefSeq" id="WP_121908160.1">
    <property type="nucleotide sequence ID" value="NZ_REFC01000014.1"/>
</dbReference>
<dbReference type="InterPro" id="IPR032675">
    <property type="entry name" value="LRR_dom_sf"/>
</dbReference>
<comment type="caution">
    <text evidence="3">The sequence shown here is derived from an EMBL/GenBank/DDBJ whole genome shotgun (WGS) entry which is preliminary data.</text>
</comment>
<dbReference type="SUPFAM" id="SSF49265">
    <property type="entry name" value="Fibronectin type III"/>
    <property type="match status" value="1"/>
</dbReference>
<dbReference type="OrthoDB" id="9765957at2"/>
<reference evidence="3 4" key="1">
    <citation type="submission" date="2018-10" db="EMBL/GenBank/DDBJ databases">
        <title>Genomic Encyclopedia of Archaeal and Bacterial Type Strains, Phase II (KMG-II): from individual species to whole genera.</title>
        <authorList>
            <person name="Goeker M."/>
        </authorList>
    </citation>
    <scope>NUCLEOTIDE SEQUENCE [LARGE SCALE GENOMIC DNA]</scope>
    <source>
        <strain evidence="3 4">DSM 23424</strain>
    </source>
</reference>
<dbReference type="CDD" id="cd00063">
    <property type="entry name" value="FN3"/>
    <property type="match status" value="1"/>
</dbReference>
<sequence>MKKLIAILSLLIILGCGSDDDASSHENNNFVLIVTIDETTLDSATISWNTPTEGNYLYRVVLNNDILTDGLQTNTYTFTDLNENRGYNGTVFAVNQNGDETFGNYSFTTEPLRDYPGVLRLTTQLEVDNFQYTSVAGLELEGQDITNIDGLANLDFVKIRFNLINTKVSNLDVISNMTFVPDYRSSIEVSNNNQLVDINGLSLFFLAGYDIKIENNPLLTQIDDIQFHQEVRDVIISNCPIYSIPVMSTQESRYLYLENLPLTNLNAFSNLDTTGGLMLVEMPNLNNLSGLNELKKVWSFRIINNPVFESFEGAPLLFSAPHPNVYFTSHLNQNLTNYCGLTTWMNNTYIHIDYDYDGNILEHHYKVSNNAYNPIETQIESPTECSL</sequence>
<dbReference type="InterPro" id="IPR013783">
    <property type="entry name" value="Ig-like_fold"/>
</dbReference>
<accession>A0A3L9YIP4</accession>
<name>A0A3L9YIP4_9FLAO</name>
<dbReference type="AlphaFoldDB" id="A0A3L9YIP4"/>
<dbReference type="Gene3D" id="3.80.10.10">
    <property type="entry name" value="Ribonuclease Inhibitor"/>
    <property type="match status" value="1"/>
</dbReference>
<keyword evidence="4" id="KW-1185">Reference proteome</keyword>
<keyword evidence="1" id="KW-0732">Signal</keyword>
<feature type="signal peptide" evidence="1">
    <location>
        <begin position="1"/>
        <end position="18"/>
    </location>
</feature>
<organism evidence="3 4">
    <name type="scientific">Ulvibacter antarcticus</name>
    <dbReference type="NCBI Taxonomy" id="442714"/>
    <lineage>
        <taxon>Bacteria</taxon>
        <taxon>Pseudomonadati</taxon>
        <taxon>Bacteroidota</taxon>
        <taxon>Flavobacteriia</taxon>
        <taxon>Flavobacteriales</taxon>
        <taxon>Flavobacteriaceae</taxon>
        <taxon>Ulvibacter</taxon>
    </lineage>
</organism>
<dbReference type="SMART" id="SM00060">
    <property type="entry name" value="FN3"/>
    <property type="match status" value="1"/>
</dbReference>
<dbReference type="PROSITE" id="PS50853">
    <property type="entry name" value="FN3"/>
    <property type="match status" value="1"/>
</dbReference>
<evidence type="ECO:0000259" key="2">
    <source>
        <dbReference type="PROSITE" id="PS50853"/>
    </source>
</evidence>
<feature type="chain" id="PRO_5018170524" description="Fibronectin type-III domain-containing protein" evidence="1">
    <location>
        <begin position="19"/>
        <end position="387"/>
    </location>
</feature>
<evidence type="ECO:0000313" key="4">
    <source>
        <dbReference type="Proteomes" id="UP000271339"/>
    </source>
</evidence>
<gene>
    <name evidence="3" type="ORF">BXY75_2614</name>
</gene>